<evidence type="ECO:0000256" key="8">
    <source>
        <dbReference type="ARBA" id="ARBA00022573"/>
    </source>
</evidence>
<evidence type="ECO:0000256" key="19">
    <source>
        <dbReference type="HAMAP-Rule" id="MF_00719"/>
    </source>
</evidence>
<keyword evidence="9 19" id="KW-0808">Transferase</keyword>
<name>A0ABS3Q3F1_9GAMM</name>
<reference evidence="20 21" key="1">
    <citation type="submission" date="2021-03" db="EMBL/GenBank/DDBJ databases">
        <title>Thiomicrorhabdus sp.nov.,novel sulfur-oxidizing bacteria isolated from coastal sediment.</title>
        <authorList>
            <person name="Liu X."/>
        </authorList>
    </citation>
    <scope>NUCLEOTIDE SEQUENCE [LARGE SCALE GENOMIC DNA]</scope>
    <source>
        <strain evidence="20 21">6S2-11</strain>
    </source>
</reference>
<dbReference type="PANTHER" id="PTHR34148:SF1">
    <property type="entry name" value="ADENOSYLCOBINAMIDE-GDP RIBAZOLETRANSFERASE"/>
    <property type="match status" value="1"/>
</dbReference>
<keyword evidence="21" id="KW-1185">Reference proteome</keyword>
<dbReference type="Pfam" id="PF02654">
    <property type="entry name" value="CobS"/>
    <property type="match status" value="1"/>
</dbReference>
<keyword evidence="8 19" id="KW-0169">Cobalamin biosynthesis</keyword>
<evidence type="ECO:0000313" key="21">
    <source>
        <dbReference type="Proteomes" id="UP000664835"/>
    </source>
</evidence>
<evidence type="ECO:0000256" key="7">
    <source>
        <dbReference type="ARBA" id="ARBA00022475"/>
    </source>
</evidence>
<dbReference type="InterPro" id="IPR003805">
    <property type="entry name" value="CobS"/>
</dbReference>
<feature type="transmembrane region" description="Helical" evidence="19">
    <location>
        <begin position="131"/>
        <end position="154"/>
    </location>
</feature>
<evidence type="ECO:0000256" key="9">
    <source>
        <dbReference type="ARBA" id="ARBA00022679"/>
    </source>
</evidence>
<protein>
    <recommendedName>
        <fullName evidence="6 19">Adenosylcobinamide-GDP ribazoletransferase</fullName>
        <ecNumber evidence="5 19">2.7.8.26</ecNumber>
    </recommendedName>
    <alternativeName>
        <fullName evidence="16 19">Cobalamin synthase</fullName>
    </alternativeName>
    <alternativeName>
        <fullName evidence="15 19">Cobalamin-5'-phosphate synthase</fullName>
    </alternativeName>
</protein>
<keyword evidence="11 19" id="KW-0460">Magnesium</keyword>
<feature type="transmembrane region" description="Helical" evidence="19">
    <location>
        <begin position="264"/>
        <end position="284"/>
    </location>
</feature>
<evidence type="ECO:0000256" key="16">
    <source>
        <dbReference type="ARBA" id="ARBA00032853"/>
    </source>
</evidence>
<evidence type="ECO:0000256" key="14">
    <source>
        <dbReference type="ARBA" id="ARBA00025228"/>
    </source>
</evidence>
<keyword evidence="10 19" id="KW-0812">Transmembrane</keyword>
<evidence type="ECO:0000256" key="18">
    <source>
        <dbReference type="ARBA" id="ARBA00049504"/>
    </source>
</evidence>
<proteinExistence type="inferred from homology"/>
<evidence type="ECO:0000313" key="20">
    <source>
        <dbReference type="EMBL" id="MBO1926806.1"/>
    </source>
</evidence>
<keyword evidence="7 19" id="KW-1003">Cell membrane</keyword>
<evidence type="ECO:0000256" key="17">
    <source>
        <dbReference type="ARBA" id="ARBA00048623"/>
    </source>
</evidence>
<feature type="transmembrane region" description="Helical" evidence="19">
    <location>
        <begin position="166"/>
        <end position="188"/>
    </location>
</feature>
<evidence type="ECO:0000256" key="11">
    <source>
        <dbReference type="ARBA" id="ARBA00022842"/>
    </source>
</evidence>
<comment type="subcellular location">
    <subcellularLocation>
        <location evidence="2 19">Cell membrane</location>
        <topology evidence="2 19">Multi-pass membrane protein</topology>
    </subcellularLocation>
</comment>
<feature type="transmembrane region" description="Helical" evidence="19">
    <location>
        <begin position="208"/>
        <end position="225"/>
    </location>
</feature>
<comment type="function">
    <text evidence="14 19">Joins adenosylcobinamide-GDP and alpha-ribazole to generate adenosylcobalamin (Ado-cobalamin). Also synthesizes adenosylcobalamin 5'-phosphate from adenosylcobinamide-GDP and alpha-ribazole 5'-phosphate.</text>
</comment>
<evidence type="ECO:0000256" key="4">
    <source>
        <dbReference type="ARBA" id="ARBA00010561"/>
    </source>
</evidence>
<dbReference type="PANTHER" id="PTHR34148">
    <property type="entry name" value="ADENOSYLCOBINAMIDE-GDP RIBAZOLETRANSFERASE"/>
    <property type="match status" value="1"/>
</dbReference>
<comment type="cofactor">
    <cofactor evidence="1 19">
        <name>Mg(2+)</name>
        <dbReference type="ChEBI" id="CHEBI:18420"/>
    </cofactor>
</comment>
<evidence type="ECO:0000256" key="12">
    <source>
        <dbReference type="ARBA" id="ARBA00022989"/>
    </source>
</evidence>
<keyword evidence="13 19" id="KW-0472">Membrane</keyword>
<comment type="similarity">
    <text evidence="4 19">Belongs to the CobS family.</text>
</comment>
<comment type="catalytic activity">
    <reaction evidence="18 19">
        <text>alpha-ribazole 5'-phosphate + adenosylcob(III)inamide-GDP = adenosylcob(III)alamin 5'-phosphate + GMP + H(+)</text>
        <dbReference type="Rhea" id="RHEA:23560"/>
        <dbReference type="ChEBI" id="CHEBI:15378"/>
        <dbReference type="ChEBI" id="CHEBI:57918"/>
        <dbReference type="ChEBI" id="CHEBI:58115"/>
        <dbReference type="ChEBI" id="CHEBI:60487"/>
        <dbReference type="ChEBI" id="CHEBI:60493"/>
        <dbReference type="EC" id="2.7.8.26"/>
    </reaction>
</comment>
<sequence length="287" mass="31450">MHTLKEFAFTLILALQFFSRLPLAITVYSTIRQTQILNYLPLVGLIFGFLMVGIFALVIQFINLFIASGIAWWQQLGVNEFAFLVLLVSVWLSGALHLDGVADSADAALGSINQPEKALQIMHDSRIGTGAAVALTMLLLGKWLFLSAIFVKLFSPLDDTLFMQGLVMLMLIPFLARLMPLCLSQGAVIASQTESHRNMFTAVKSSTLLTYVVFFSSLVLLAFLVSQSLFTVVFAALALLSLAVLALWLRSFANKLLGGINGDIAGLSIELSELLLLFVLLMVLRVF</sequence>
<dbReference type="EC" id="2.7.8.26" evidence="5 19"/>
<dbReference type="EMBL" id="JAGETV010000005">
    <property type="protein sequence ID" value="MBO1926806.1"/>
    <property type="molecule type" value="Genomic_DNA"/>
</dbReference>
<evidence type="ECO:0000256" key="15">
    <source>
        <dbReference type="ARBA" id="ARBA00032605"/>
    </source>
</evidence>
<evidence type="ECO:0000256" key="1">
    <source>
        <dbReference type="ARBA" id="ARBA00001946"/>
    </source>
</evidence>
<evidence type="ECO:0000256" key="10">
    <source>
        <dbReference type="ARBA" id="ARBA00022692"/>
    </source>
</evidence>
<dbReference type="RefSeq" id="WP_208148251.1">
    <property type="nucleotide sequence ID" value="NZ_JAGETV010000005.1"/>
</dbReference>
<evidence type="ECO:0000256" key="5">
    <source>
        <dbReference type="ARBA" id="ARBA00013200"/>
    </source>
</evidence>
<comment type="caution">
    <text evidence="20">The sequence shown here is derived from an EMBL/GenBank/DDBJ whole genome shotgun (WGS) entry which is preliminary data.</text>
</comment>
<evidence type="ECO:0000256" key="13">
    <source>
        <dbReference type="ARBA" id="ARBA00023136"/>
    </source>
</evidence>
<evidence type="ECO:0000256" key="2">
    <source>
        <dbReference type="ARBA" id="ARBA00004651"/>
    </source>
</evidence>
<dbReference type="HAMAP" id="MF_00719">
    <property type="entry name" value="CobS"/>
    <property type="match status" value="1"/>
</dbReference>
<feature type="transmembrane region" description="Helical" evidence="19">
    <location>
        <begin position="40"/>
        <end position="66"/>
    </location>
</feature>
<comment type="pathway">
    <text evidence="3 19">Cofactor biosynthesis; adenosylcobalamin biosynthesis; adenosylcobalamin from cob(II)yrinate a,c-diamide: step 7/7.</text>
</comment>
<evidence type="ECO:0000256" key="6">
    <source>
        <dbReference type="ARBA" id="ARBA00015850"/>
    </source>
</evidence>
<keyword evidence="12 19" id="KW-1133">Transmembrane helix</keyword>
<organism evidence="20 21">
    <name type="scientific">Thiomicrorhabdus marina</name>
    <dbReference type="NCBI Taxonomy" id="2818442"/>
    <lineage>
        <taxon>Bacteria</taxon>
        <taxon>Pseudomonadati</taxon>
        <taxon>Pseudomonadota</taxon>
        <taxon>Gammaproteobacteria</taxon>
        <taxon>Thiotrichales</taxon>
        <taxon>Piscirickettsiaceae</taxon>
        <taxon>Thiomicrorhabdus</taxon>
    </lineage>
</organism>
<gene>
    <name evidence="19" type="primary">cobS</name>
    <name evidence="20" type="ORF">J3998_04395</name>
</gene>
<accession>A0ABS3Q3F1</accession>
<feature type="transmembrane region" description="Helical" evidence="19">
    <location>
        <begin position="232"/>
        <end position="252"/>
    </location>
</feature>
<evidence type="ECO:0000256" key="3">
    <source>
        <dbReference type="ARBA" id="ARBA00004663"/>
    </source>
</evidence>
<dbReference type="Proteomes" id="UP000664835">
    <property type="component" value="Unassembled WGS sequence"/>
</dbReference>
<comment type="catalytic activity">
    <reaction evidence="17 19">
        <text>alpha-ribazole + adenosylcob(III)inamide-GDP = adenosylcob(III)alamin + GMP + H(+)</text>
        <dbReference type="Rhea" id="RHEA:16049"/>
        <dbReference type="ChEBI" id="CHEBI:10329"/>
        <dbReference type="ChEBI" id="CHEBI:15378"/>
        <dbReference type="ChEBI" id="CHEBI:18408"/>
        <dbReference type="ChEBI" id="CHEBI:58115"/>
        <dbReference type="ChEBI" id="CHEBI:60487"/>
        <dbReference type="EC" id="2.7.8.26"/>
    </reaction>
</comment>